<dbReference type="EMBL" id="CAOS01000013">
    <property type="protein sequence ID" value="CCO09051.1"/>
    <property type="molecule type" value="Genomic_DNA"/>
</dbReference>
<dbReference type="eggNOG" id="COG1216">
    <property type="taxonomic scope" value="Bacteria"/>
</dbReference>
<dbReference type="RefSeq" id="WP_008412812.1">
    <property type="nucleotide sequence ID" value="NZ_CAOS01000013.1"/>
</dbReference>
<dbReference type="PANTHER" id="PTHR43630">
    <property type="entry name" value="POLY-BETA-1,6-N-ACETYL-D-GLUCOSAMINE SYNTHASE"/>
    <property type="match status" value="1"/>
</dbReference>
<evidence type="ECO:0000313" key="1">
    <source>
        <dbReference type="EMBL" id="CCO09051.1"/>
    </source>
</evidence>
<proteinExistence type="predicted"/>
<dbReference type="GO" id="GO:0016740">
    <property type="term" value="F:transferase activity"/>
    <property type="evidence" value="ECO:0007669"/>
    <property type="project" value="UniProtKB-KW"/>
</dbReference>
<dbReference type="Proteomes" id="UP000009315">
    <property type="component" value="Unassembled WGS sequence"/>
</dbReference>
<dbReference type="eggNOG" id="COG1215">
    <property type="taxonomic scope" value="Bacteria"/>
</dbReference>
<reference evidence="1 2" key="1">
    <citation type="journal article" date="2013" name="Genome Announc.">
        <title>Genome Sequence of the Sulfate-Reducing Bacterium Desulfotomaculum hydrothermale Lam5(T).</title>
        <authorList>
            <person name="Amin O."/>
            <person name="Fardeau M.L."/>
            <person name="Valette O."/>
            <person name="Hirschler-Rea A."/>
            <person name="Barbe V."/>
            <person name="Medigue C."/>
            <person name="Vacherie B."/>
            <person name="Ollivier B."/>
            <person name="Bertin P.N."/>
            <person name="Dolla A."/>
        </authorList>
    </citation>
    <scope>NUCLEOTIDE SEQUENCE [LARGE SCALE GENOMIC DNA]</scope>
    <source>
        <strain evidence="2">Lam5 / DSM 18033</strain>
    </source>
</reference>
<dbReference type="STRING" id="1121428.DESHY_60223"/>
<dbReference type="PANTHER" id="PTHR43630:SF2">
    <property type="entry name" value="GLYCOSYLTRANSFERASE"/>
    <property type="match status" value="1"/>
</dbReference>
<dbReference type="Pfam" id="PF13704">
    <property type="entry name" value="Glyco_tranf_2_4"/>
    <property type="match status" value="1"/>
</dbReference>
<accession>K8EKH3</accession>
<evidence type="ECO:0000313" key="2">
    <source>
        <dbReference type="Proteomes" id="UP000009315"/>
    </source>
</evidence>
<comment type="caution">
    <text evidence="1">The sequence shown here is derived from an EMBL/GenBank/DDBJ whole genome shotgun (WGS) entry which is preliminary data.</text>
</comment>
<dbReference type="InterPro" id="IPR029044">
    <property type="entry name" value="Nucleotide-diphossugar_trans"/>
</dbReference>
<sequence>MALEQEYDYVFLVDADLILHPKTLVHLISLQKDIVAEVFWTRWQPNLPLQPQVWLGDAYRLYQKNRQELLDETEVNRRQMQFFQMLAAPGTYKVGGVGACTLISRHAIAKGVSFSEIYNVGFWGEDRHFSIRAAALGFELFADTHYEPYHIYRESDLAGVAKYKEKILASEAQLITHQHAVNKQKKAGITLAMLVRNEADRYLKEVLEHAAQYIDQAVILDDASEDNTVEVCQKALANIPCTIVSNEQPSFNNEIVLRQQLWNMAVKAGAEWILILDADEKFEDKAVKEIPLLTLDPDIDVYYFRLYDMWDEQHYREDTYWQAHLTYRPFMLRYKPGFPYKWLTTPQHCGRFPVNIKIFKGCANPLRIKHLGWMKPADRLLKYRRYMQLDPEGKYGVMEQYKSILDTEPRLLRWEE</sequence>
<dbReference type="Gene3D" id="3.90.550.10">
    <property type="entry name" value="Spore Coat Polysaccharide Biosynthesis Protein SpsA, Chain A"/>
    <property type="match status" value="2"/>
</dbReference>
<protein>
    <submittedName>
        <fullName evidence="1">Glycosyl transferase family 2</fullName>
    </submittedName>
</protein>
<gene>
    <name evidence="1" type="ORF">DESHY_60223</name>
</gene>
<name>K8EKH3_9FIRM</name>
<dbReference type="OrthoDB" id="183314at2"/>
<keyword evidence="2" id="KW-1185">Reference proteome</keyword>
<keyword evidence="1" id="KW-0808">Transferase</keyword>
<dbReference type="AlphaFoldDB" id="K8EKH3"/>
<organism evidence="1 2">
    <name type="scientific">Desulforamulus hydrothermalis Lam5 = DSM 18033</name>
    <dbReference type="NCBI Taxonomy" id="1121428"/>
    <lineage>
        <taxon>Bacteria</taxon>
        <taxon>Bacillati</taxon>
        <taxon>Bacillota</taxon>
        <taxon>Clostridia</taxon>
        <taxon>Eubacteriales</taxon>
        <taxon>Peptococcaceae</taxon>
        <taxon>Desulforamulus</taxon>
    </lineage>
</organism>
<dbReference type="SUPFAM" id="SSF53448">
    <property type="entry name" value="Nucleotide-diphospho-sugar transferases"/>
    <property type="match status" value="2"/>
</dbReference>